<dbReference type="PRINTS" id="PR00625">
    <property type="entry name" value="JDOMAIN"/>
</dbReference>
<dbReference type="SUPFAM" id="SSF46565">
    <property type="entry name" value="Chaperone J-domain"/>
    <property type="match status" value="1"/>
</dbReference>
<evidence type="ECO:0000313" key="3">
    <source>
        <dbReference type="EMBL" id="KAF5839613.1"/>
    </source>
</evidence>
<dbReference type="PROSITE" id="PS50076">
    <property type="entry name" value="DNAJ_2"/>
    <property type="match status" value="1"/>
</dbReference>
<dbReference type="InterPro" id="IPR036869">
    <property type="entry name" value="J_dom_sf"/>
</dbReference>
<dbReference type="SMART" id="SM00271">
    <property type="entry name" value="DnaJ"/>
    <property type="match status" value="1"/>
</dbReference>
<evidence type="ECO:0000313" key="4">
    <source>
        <dbReference type="Proteomes" id="UP000815325"/>
    </source>
</evidence>
<feature type="region of interest" description="Disordered" evidence="1">
    <location>
        <begin position="190"/>
        <end position="266"/>
    </location>
</feature>
<organism evidence="3 4">
    <name type="scientific">Dunaliella salina</name>
    <name type="common">Green alga</name>
    <name type="synonym">Protococcus salinus</name>
    <dbReference type="NCBI Taxonomy" id="3046"/>
    <lineage>
        <taxon>Eukaryota</taxon>
        <taxon>Viridiplantae</taxon>
        <taxon>Chlorophyta</taxon>
        <taxon>core chlorophytes</taxon>
        <taxon>Chlorophyceae</taxon>
        <taxon>CS clade</taxon>
        <taxon>Chlamydomonadales</taxon>
        <taxon>Dunaliellaceae</taxon>
        <taxon>Dunaliella</taxon>
    </lineage>
</organism>
<proteinExistence type="predicted"/>
<reference evidence="3" key="1">
    <citation type="submission" date="2017-08" db="EMBL/GenBank/DDBJ databases">
        <authorList>
            <person name="Polle J.E."/>
            <person name="Barry K."/>
            <person name="Cushman J."/>
            <person name="Schmutz J."/>
            <person name="Tran D."/>
            <person name="Hathwaick L.T."/>
            <person name="Yim W.C."/>
            <person name="Jenkins J."/>
            <person name="Mckie-Krisberg Z.M."/>
            <person name="Prochnik S."/>
            <person name="Lindquist E."/>
            <person name="Dockter R.B."/>
            <person name="Adam C."/>
            <person name="Molina H."/>
            <person name="Bunkerborg J."/>
            <person name="Jin E."/>
            <person name="Buchheim M."/>
            <person name="Magnuson J."/>
        </authorList>
    </citation>
    <scope>NUCLEOTIDE SEQUENCE</scope>
    <source>
        <strain evidence="3">CCAP 19/18</strain>
    </source>
</reference>
<evidence type="ECO:0000256" key="1">
    <source>
        <dbReference type="SAM" id="MobiDB-lite"/>
    </source>
</evidence>
<feature type="compositionally biased region" description="Basic and acidic residues" evidence="1">
    <location>
        <begin position="190"/>
        <end position="226"/>
    </location>
</feature>
<name>A0ABQ7GYD7_DUNSA</name>
<dbReference type="Pfam" id="PF00226">
    <property type="entry name" value="DnaJ"/>
    <property type="match status" value="1"/>
</dbReference>
<feature type="domain" description="J" evidence="2">
    <location>
        <begin position="55"/>
        <end position="142"/>
    </location>
</feature>
<protein>
    <submittedName>
        <fullName evidence="3">DnaJ-like protein</fullName>
    </submittedName>
</protein>
<evidence type="ECO:0000259" key="2">
    <source>
        <dbReference type="PROSITE" id="PS50076"/>
    </source>
</evidence>
<feature type="compositionally biased region" description="Basic residues" evidence="1">
    <location>
        <begin position="250"/>
        <end position="266"/>
    </location>
</feature>
<dbReference type="PANTHER" id="PTHR46620">
    <property type="entry name" value="J DOMAIN-CONTAINING PROTEIN SPF31"/>
    <property type="match status" value="1"/>
</dbReference>
<dbReference type="Proteomes" id="UP000815325">
    <property type="component" value="Unassembled WGS sequence"/>
</dbReference>
<comment type="caution">
    <text evidence="3">The sequence shown here is derived from an EMBL/GenBank/DDBJ whole genome shotgun (WGS) entry which is preliminary data.</text>
</comment>
<dbReference type="Gene3D" id="1.10.287.110">
    <property type="entry name" value="DnaJ domain"/>
    <property type="match status" value="1"/>
</dbReference>
<accession>A0ABQ7GYD7</accession>
<keyword evidence="4" id="KW-1185">Reference proteome</keyword>
<gene>
    <name evidence="3" type="ORF">DUNSADRAFT_392</name>
</gene>
<dbReference type="EMBL" id="MU069538">
    <property type="protein sequence ID" value="KAF5839613.1"/>
    <property type="molecule type" value="Genomic_DNA"/>
</dbReference>
<dbReference type="InterPro" id="IPR001623">
    <property type="entry name" value="DnaJ_domain"/>
</dbReference>
<sequence length="266" mass="30469">MDRFFERAFNKVHAQVNAVQSVPPPNAGNGGEQQPPEPEVKNAIQAILLHWRNKEYFKLIQLPEPTADELGRPTWACTPADVSRAYRKLSVLVHPDKVEGDEAREAFEALNQAHRILKDPSQLEEVLKVAGARARREKERADAAAAVDSSSRAALASSKNQEIKRLRQEQGREFQDTILEQMKRRQDEAKRKAEALKRARSTVEAEEQRRREEEEKEREREQEKQQQKGASKGPGKQMQEESSDEEGAQRRRQAAAMRKKKKPTFM</sequence>
<dbReference type="PANTHER" id="PTHR46620:SF1">
    <property type="entry name" value="J DOMAIN-CONTAINING PROTEIN SPF31"/>
    <property type="match status" value="1"/>
</dbReference>
<dbReference type="CDD" id="cd06257">
    <property type="entry name" value="DnaJ"/>
    <property type="match status" value="1"/>
</dbReference>